<evidence type="ECO:0000313" key="3">
    <source>
        <dbReference type="Proteomes" id="UP000504606"/>
    </source>
</evidence>
<dbReference type="OrthoDB" id="4794873at2759"/>
<evidence type="ECO:0000256" key="1">
    <source>
        <dbReference type="SAM" id="SignalP"/>
    </source>
</evidence>
<name>A0A9C6XBZ7_FRAOC</name>
<sequence>MVGGMAEARAARACLLVLAVAAWVSPSSPQQMEDALPALSPLAGLNLDEHGAGGQCARDTRALVAAASNRTLWAVRMLDASARVSSGVLWGSRYQLGSYDGCMAVGASSPVGARYCLVGVNHETERPAQQAARGTWELVEDLPQDQDVAAVLRVGGPRHHGVARVKEVKTTFFCSPR</sequence>
<dbReference type="InterPro" id="IPR006621">
    <property type="entry name" value="Nose-resist-to-fluoxetine_N"/>
</dbReference>
<dbReference type="Pfam" id="PF20146">
    <property type="entry name" value="NRF"/>
    <property type="match status" value="1"/>
</dbReference>
<proteinExistence type="predicted"/>
<dbReference type="RefSeq" id="XP_052133636.1">
    <property type="nucleotide sequence ID" value="XM_052277676.1"/>
</dbReference>
<organism evidence="3 4">
    <name type="scientific">Frankliniella occidentalis</name>
    <name type="common">Western flower thrips</name>
    <name type="synonym">Euthrips occidentalis</name>
    <dbReference type="NCBI Taxonomy" id="133901"/>
    <lineage>
        <taxon>Eukaryota</taxon>
        <taxon>Metazoa</taxon>
        <taxon>Ecdysozoa</taxon>
        <taxon>Arthropoda</taxon>
        <taxon>Hexapoda</taxon>
        <taxon>Insecta</taxon>
        <taxon>Pterygota</taxon>
        <taxon>Neoptera</taxon>
        <taxon>Paraneoptera</taxon>
        <taxon>Thysanoptera</taxon>
        <taxon>Terebrantia</taxon>
        <taxon>Thripoidea</taxon>
        <taxon>Thripidae</taxon>
        <taxon>Frankliniella</taxon>
    </lineage>
</organism>
<keyword evidence="3" id="KW-1185">Reference proteome</keyword>
<accession>A0A9C6XBZ7</accession>
<dbReference type="Proteomes" id="UP000504606">
    <property type="component" value="Unplaced"/>
</dbReference>
<feature type="chain" id="PRO_5039109098" evidence="1">
    <location>
        <begin position="30"/>
        <end position="177"/>
    </location>
</feature>
<gene>
    <name evidence="4" type="primary">LOC127752379</name>
</gene>
<keyword evidence="1" id="KW-0732">Signal</keyword>
<reference evidence="4" key="1">
    <citation type="submission" date="2025-08" db="UniProtKB">
        <authorList>
            <consortium name="RefSeq"/>
        </authorList>
    </citation>
    <scope>IDENTIFICATION</scope>
    <source>
        <tissue evidence="4">Whole organism</tissue>
    </source>
</reference>
<dbReference type="KEGG" id="foc:127752379"/>
<dbReference type="GeneID" id="127752379"/>
<dbReference type="AlphaFoldDB" id="A0A9C6XBZ7"/>
<dbReference type="SMART" id="SM00703">
    <property type="entry name" value="NRF"/>
    <property type="match status" value="1"/>
</dbReference>
<evidence type="ECO:0000259" key="2">
    <source>
        <dbReference type="SMART" id="SM00703"/>
    </source>
</evidence>
<protein>
    <submittedName>
        <fullName evidence="4">Uncharacterized protein LOC127752379</fullName>
    </submittedName>
</protein>
<feature type="signal peptide" evidence="1">
    <location>
        <begin position="1"/>
        <end position="29"/>
    </location>
</feature>
<evidence type="ECO:0000313" key="4">
    <source>
        <dbReference type="RefSeq" id="XP_052133636.1"/>
    </source>
</evidence>
<feature type="domain" description="Nose resistant-to-fluoxetine protein N-terminal" evidence="2">
    <location>
        <begin position="53"/>
        <end position="172"/>
    </location>
</feature>